<keyword evidence="3" id="KW-1185">Reference proteome</keyword>
<evidence type="ECO:0000313" key="3">
    <source>
        <dbReference type="Proteomes" id="UP000507470"/>
    </source>
</evidence>
<feature type="region of interest" description="Disordered" evidence="1">
    <location>
        <begin position="38"/>
        <end position="176"/>
    </location>
</feature>
<feature type="compositionally biased region" description="Basic and acidic residues" evidence="1">
    <location>
        <begin position="109"/>
        <end position="127"/>
    </location>
</feature>
<dbReference type="EMBL" id="CACVKT020000784">
    <property type="protein sequence ID" value="CAC5363015.1"/>
    <property type="molecule type" value="Genomic_DNA"/>
</dbReference>
<feature type="compositionally biased region" description="Basic and acidic residues" evidence="1">
    <location>
        <begin position="145"/>
        <end position="155"/>
    </location>
</feature>
<feature type="compositionally biased region" description="Polar residues" evidence="1">
    <location>
        <begin position="42"/>
        <end position="61"/>
    </location>
</feature>
<feature type="compositionally biased region" description="Gly residues" evidence="1">
    <location>
        <begin position="166"/>
        <end position="176"/>
    </location>
</feature>
<organism evidence="2 3">
    <name type="scientific">Mytilus coruscus</name>
    <name type="common">Sea mussel</name>
    <dbReference type="NCBI Taxonomy" id="42192"/>
    <lineage>
        <taxon>Eukaryota</taxon>
        <taxon>Metazoa</taxon>
        <taxon>Spiralia</taxon>
        <taxon>Lophotrochozoa</taxon>
        <taxon>Mollusca</taxon>
        <taxon>Bivalvia</taxon>
        <taxon>Autobranchia</taxon>
        <taxon>Pteriomorphia</taxon>
        <taxon>Mytilida</taxon>
        <taxon>Mytiloidea</taxon>
        <taxon>Mytilidae</taxon>
        <taxon>Mytilinae</taxon>
        <taxon>Mytilus</taxon>
    </lineage>
</organism>
<feature type="compositionally biased region" description="Low complexity" evidence="1">
    <location>
        <begin position="69"/>
        <end position="78"/>
    </location>
</feature>
<dbReference type="AlphaFoldDB" id="A0A6J8A743"/>
<protein>
    <submittedName>
        <fullName evidence="2">Uncharacterized protein</fullName>
    </submittedName>
</protein>
<evidence type="ECO:0000256" key="1">
    <source>
        <dbReference type="SAM" id="MobiDB-lite"/>
    </source>
</evidence>
<feature type="compositionally biased region" description="Basic and acidic residues" evidence="1">
    <location>
        <begin position="86"/>
        <end position="102"/>
    </location>
</feature>
<gene>
    <name evidence="2" type="ORF">MCOR_4588</name>
</gene>
<sequence>MIVLAMQIFAGAIEMYKWLNTEQHIEESAAVVIETKAENHETSNSTEEQNLPSTSTTDTVVKSNKKNANKATPKTNQKPVAVVNDIKAKNHETTAENHDTKAENNNTKAENHDTKAENNDTKAENHDTSNSTEKQNLPSTSTTDKVVKSNTEKANKAAPKTNQSNGFGGMKKGFLL</sequence>
<reference evidence="2 3" key="1">
    <citation type="submission" date="2020-06" db="EMBL/GenBank/DDBJ databases">
        <authorList>
            <person name="Li R."/>
            <person name="Bekaert M."/>
        </authorList>
    </citation>
    <scope>NUCLEOTIDE SEQUENCE [LARGE SCALE GENOMIC DNA]</scope>
    <source>
        <strain evidence="3">wild</strain>
    </source>
</reference>
<dbReference type="OrthoDB" id="10530571at2759"/>
<dbReference type="Proteomes" id="UP000507470">
    <property type="component" value="Unassembled WGS sequence"/>
</dbReference>
<proteinExistence type="predicted"/>
<accession>A0A6J8A743</accession>
<evidence type="ECO:0000313" key="2">
    <source>
        <dbReference type="EMBL" id="CAC5363015.1"/>
    </source>
</evidence>
<feature type="compositionally biased region" description="Polar residues" evidence="1">
    <location>
        <begin position="128"/>
        <end position="144"/>
    </location>
</feature>
<name>A0A6J8A743_MYTCO</name>